<dbReference type="AlphaFoldDB" id="A0A414C7A3"/>
<accession>A0A414C7A3</accession>
<proteinExistence type="predicted"/>
<protein>
    <submittedName>
        <fullName evidence="1">Uncharacterized protein</fullName>
    </submittedName>
</protein>
<sequence>MVMMFCMFLWSVFRFSMISYSAILEFFSNSSSEHCKYMQFWGIGKDRMNIFGEAINAFLSGLFRYSPGFSSY</sequence>
<dbReference type="EMBL" id="QSII01000002">
    <property type="protein sequence ID" value="RHC89435.1"/>
    <property type="molecule type" value="Genomic_DNA"/>
</dbReference>
<comment type="caution">
    <text evidence="1">The sequence shown here is derived from an EMBL/GenBank/DDBJ whole genome shotgun (WGS) entry which is preliminary data.</text>
</comment>
<evidence type="ECO:0000313" key="2">
    <source>
        <dbReference type="Proteomes" id="UP000286260"/>
    </source>
</evidence>
<organism evidence="1 2">
    <name type="scientific">Parabacteroides merdae</name>
    <dbReference type="NCBI Taxonomy" id="46503"/>
    <lineage>
        <taxon>Bacteria</taxon>
        <taxon>Pseudomonadati</taxon>
        <taxon>Bacteroidota</taxon>
        <taxon>Bacteroidia</taxon>
        <taxon>Bacteroidales</taxon>
        <taxon>Tannerellaceae</taxon>
        <taxon>Parabacteroides</taxon>
    </lineage>
</organism>
<gene>
    <name evidence="1" type="ORF">DW828_02490</name>
</gene>
<dbReference type="Proteomes" id="UP000286260">
    <property type="component" value="Unassembled WGS sequence"/>
</dbReference>
<name>A0A414C7A3_9BACT</name>
<evidence type="ECO:0000313" key="1">
    <source>
        <dbReference type="EMBL" id="RHC89435.1"/>
    </source>
</evidence>
<reference evidence="1 2" key="1">
    <citation type="submission" date="2018-08" db="EMBL/GenBank/DDBJ databases">
        <title>A genome reference for cultivated species of the human gut microbiota.</title>
        <authorList>
            <person name="Zou Y."/>
            <person name="Xue W."/>
            <person name="Luo G."/>
        </authorList>
    </citation>
    <scope>NUCLEOTIDE SEQUENCE [LARGE SCALE GENOMIC DNA]</scope>
    <source>
        <strain evidence="1 2">AM34-17</strain>
    </source>
</reference>